<gene>
    <name evidence="1" type="ORF">OIU77_016554</name>
</gene>
<keyword evidence="2" id="KW-1185">Reference proteome</keyword>
<organism evidence="1 2">
    <name type="scientific">Salix suchowensis</name>
    <dbReference type="NCBI Taxonomy" id="1278906"/>
    <lineage>
        <taxon>Eukaryota</taxon>
        <taxon>Viridiplantae</taxon>
        <taxon>Streptophyta</taxon>
        <taxon>Embryophyta</taxon>
        <taxon>Tracheophyta</taxon>
        <taxon>Spermatophyta</taxon>
        <taxon>Magnoliopsida</taxon>
        <taxon>eudicotyledons</taxon>
        <taxon>Gunneridae</taxon>
        <taxon>Pentapetalae</taxon>
        <taxon>rosids</taxon>
        <taxon>fabids</taxon>
        <taxon>Malpighiales</taxon>
        <taxon>Salicaceae</taxon>
        <taxon>Saliceae</taxon>
        <taxon>Salix</taxon>
    </lineage>
</organism>
<evidence type="ECO:0008006" key="3">
    <source>
        <dbReference type="Google" id="ProtNLM"/>
    </source>
</evidence>
<name>A0ABQ8ZL96_9ROSI</name>
<evidence type="ECO:0000313" key="1">
    <source>
        <dbReference type="EMBL" id="KAJ6302484.1"/>
    </source>
</evidence>
<dbReference type="EMBL" id="JAPFFI010000027">
    <property type="protein sequence ID" value="KAJ6302484.1"/>
    <property type="molecule type" value="Genomic_DNA"/>
</dbReference>
<reference evidence="1" key="1">
    <citation type="submission" date="2022-10" db="EMBL/GenBank/DDBJ databases">
        <authorList>
            <person name="Hyden B.L."/>
            <person name="Feng K."/>
            <person name="Yates T."/>
            <person name="Jawdy S."/>
            <person name="Smart L.B."/>
            <person name="Muchero W."/>
        </authorList>
    </citation>
    <scope>NUCLEOTIDE SEQUENCE</scope>
    <source>
        <tissue evidence="1">Shoot tip</tissue>
    </source>
</reference>
<proteinExistence type="predicted"/>
<comment type="caution">
    <text evidence="1">The sequence shown here is derived from an EMBL/GenBank/DDBJ whole genome shotgun (WGS) entry which is preliminary data.</text>
</comment>
<dbReference type="Proteomes" id="UP001141253">
    <property type="component" value="Chromosome 16"/>
</dbReference>
<protein>
    <recommendedName>
        <fullName evidence="3">Ribosomal protein L33</fullName>
    </recommendedName>
</protein>
<reference evidence="1" key="2">
    <citation type="journal article" date="2023" name="Int. J. Mol. Sci.">
        <title>De Novo Assembly and Annotation of 11 Diverse Shrub Willow (Salix) Genomes Reveals Novel Gene Organization in Sex-Linked Regions.</title>
        <authorList>
            <person name="Hyden B."/>
            <person name="Feng K."/>
            <person name="Yates T.B."/>
            <person name="Jawdy S."/>
            <person name="Cereghino C."/>
            <person name="Smart L.B."/>
            <person name="Muchero W."/>
        </authorList>
    </citation>
    <scope>NUCLEOTIDE SEQUENCE</scope>
    <source>
        <tissue evidence="1">Shoot tip</tissue>
    </source>
</reference>
<accession>A0ABQ8ZL96</accession>
<sequence>MQDKIVFTKYSLTKKNTLPHGFHLQKQHTRAVQLRALDTMYKLKTVAPQVYYLSLEMVLSENCDEIRR</sequence>
<evidence type="ECO:0000313" key="2">
    <source>
        <dbReference type="Proteomes" id="UP001141253"/>
    </source>
</evidence>